<dbReference type="PANTHER" id="PTHR11560">
    <property type="entry name" value="39S RIBOSOMAL PROTEIN L10, MITOCHONDRIAL"/>
    <property type="match status" value="1"/>
</dbReference>
<protein>
    <recommendedName>
        <fullName evidence="6">Ribosomal protein L10</fullName>
    </recommendedName>
</protein>
<dbReference type="GO" id="GO:0005840">
    <property type="term" value="C:ribosome"/>
    <property type="evidence" value="ECO:0007669"/>
    <property type="project" value="UniProtKB-KW"/>
</dbReference>
<evidence type="ECO:0000313" key="5">
    <source>
        <dbReference type="Proteomes" id="UP001217417"/>
    </source>
</evidence>
<keyword evidence="3" id="KW-0687">Ribonucleoprotein</keyword>
<keyword evidence="2" id="KW-0689">Ribosomal protein</keyword>
<evidence type="ECO:0000256" key="3">
    <source>
        <dbReference type="ARBA" id="ARBA00023274"/>
    </source>
</evidence>
<dbReference type="InterPro" id="IPR043141">
    <property type="entry name" value="Ribosomal_uL10-like_sf"/>
</dbReference>
<dbReference type="InterPro" id="IPR047865">
    <property type="entry name" value="Ribosomal_uL10_bac_type"/>
</dbReference>
<dbReference type="AlphaFoldDB" id="A0AAD7QK74"/>
<evidence type="ECO:0000256" key="2">
    <source>
        <dbReference type="ARBA" id="ARBA00022980"/>
    </source>
</evidence>
<accession>A0AAD7QK74</accession>
<dbReference type="GeneID" id="80884687"/>
<dbReference type="Proteomes" id="UP001217417">
    <property type="component" value="Unassembled WGS sequence"/>
</dbReference>
<keyword evidence="5" id="KW-1185">Reference proteome</keyword>
<dbReference type="RefSeq" id="XP_056040190.1">
    <property type="nucleotide sequence ID" value="XM_056189521.1"/>
</dbReference>
<dbReference type="SUPFAM" id="SSF160369">
    <property type="entry name" value="Ribosomal protein L10-like"/>
    <property type="match status" value="1"/>
</dbReference>
<evidence type="ECO:0008006" key="6">
    <source>
        <dbReference type="Google" id="ProtNLM"/>
    </source>
</evidence>
<proteinExistence type="inferred from homology"/>
<dbReference type="Pfam" id="PF00466">
    <property type="entry name" value="Ribosomal_L10"/>
    <property type="match status" value="1"/>
</dbReference>
<dbReference type="EMBL" id="JARPMG010000013">
    <property type="protein sequence ID" value="KAJ8096740.1"/>
    <property type="molecule type" value="Genomic_DNA"/>
</dbReference>
<name>A0AAD7QK74_9ASCO</name>
<dbReference type="InterPro" id="IPR001790">
    <property type="entry name" value="Ribosomal_uL10"/>
</dbReference>
<organism evidence="4 5">
    <name type="scientific">Lipomyces tetrasporus</name>
    <dbReference type="NCBI Taxonomy" id="54092"/>
    <lineage>
        <taxon>Eukaryota</taxon>
        <taxon>Fungi</taxon>
        <taxon>Dikarya</taxon>
        <taxon>Ascomycota</taxon>
        <taxon>Saccharomycotina</taxon>
        <taxon>Lipomycetes</taxon>
        <taxon>Lipomycetales</taxon>
        <taxon>Lipomycetaceae</taxon>
        <taxon>Lipomyces</taxon>
    </lineage>
</organism>
<evidence type="ECO:0000256" key="1">
    <source>
        <dbReference type="ARBA" id="ARBA00008889"/>
    </source>
</evidence>
<gene>
    <name evidence="4" type="ORF">POJ06DRAFT_271764</name>
</gene>
<evidence type="ECO:0000313" key="4">
    <source>
        <dbReference type="EMBL" id="KAJ8096740.1"/>
    </source>
</evidence>
<comment type="caution">
    <text evidence="4">The sequence shown here is derived from an EMBL/GenBank/DDBJ whole genome shotgun (WGS) entry which is preliminary data.</text>
</comment>
<reference evidence="4" key="1">
    <citation type="submission" date="2023-03" db="EMBL/GenBank/DDBJ databases">
        <title>Near-Complete genome sequence of Lipomyces tetrasporous NRRL Y-64009, an oleaginous yeast capable of growing on lignocellulosic hydrolysates.</title>
        <authorList>
            <consortium name="Lawrence Berkeley National Laboratory"/>
            <person name="Jagtap S.S."/>
            <person name="Liu J.-J."/>
            <person name="Walukiewicz H.E."/>
            <person name="Pangilinan J."/>
            <person name="Lipzen A."/>
            <person name="Ahrendt S."/>
            <person name="Koriabine M."/>
            <person name="Cobaugh K."/>
            <person name="Salamov A."/>
            <person name="Yoshinaga Y."/>
            <person name="Ng V."/>
            <person name="Daum C."/>
            <person name="Grigoriev I.V."/>
            <person name="Slininger P.J."/>
            <person name="Dien B.S."/>
            <person name="Jin Y.-S."/>
            <person name="Rao C.V."/>
        </authorList>
    </citation>
    <scope>NUCLEOTIDE SEQUENCE</scope>
    <source>
        <strain evidence="4">NRRL Y-64009</strain>
    </source>
</reference>
<dbReference type="Gene3D" id="3.30.70.1730">
    <property type="match status" value="1"/>
</dbReference>
<sequence>MTFRLLFRSIPDLGRPPLRQTPLSSILRSLRSYAHLADNVSTTSPGHAPFGRNTVKPPDSRKTYLIDRYAYIIRNRPLMVFVQHNNLLKSDSLQIRNQLRKIGVTFTVLRVNLFNVALRNSSHPDPASWEAQKMYRQVSHPLKDLLAGPTAVISFDDVDPQKLKSAVEVVEKSGGRLMLLGAWLDERLLDREEVDVVKNLGILDHVRSELLGVLEVLRGAGLANTLSSASTRLYLTLEGRKKQLSGDDEGESD</sequence>
<comment type="similarity">
    <text evidence="1">Belongs to the universal ribosomal protein uL10 family.</text>
</comment>
<dbReference type="GO" id="GO:1990904">
    <property type="term" value="C:ribonucleoprotein complex"/>
    <property type="evidence" value="ECO:0007669"/>
    <property type="project" value="UniProtKB-KW"/>
</dbReference>